<evidence type="ECO:0000313" key="3">
    <source>
        <dbReference type="Proteomes" id="UP000828390"/>
    </source>
</evidence>
<dbReference type="AlphaFoldDB" id="A0A9D4IXL8"/>
<keyword evidence="3" id="KW-1185">Reference proteome</keyword>
<sequence length="80" mass="9137">MVLFLFFAIFLLVITVVMPEGMTSIPVLSRYPGNYTNVHRKGDFSQINTSVHYYKVHTNADASNVSTTSLLRSRVRSRRN</sequence>
<dbReference type="EMBL" id="JAIWYP010000008">
    <property type="protein sequence ID" value="KAH3787998.1"/>
    <property type="molecule type" value="Genomic_DNA"/>
</dbReference>
<comment type="caution">
    <text evidence="2">The sequence shown here is derived from an EMBL/GenBank/DDBJ whole genome shotgun (WGS) entry which is preliminary data.</text>
</comment>
<proteinExistence type="predicted"/>
<organism evidence="2 3">
    <name type="scientific">Dreissena polymorpha</name>
    <name type="common">Zebra mussel</name>
    <name type="synonym">Mytilus polymorpha</name>
    <dbReference type="NCBI Taxonomy" id="45954"/>
    <lineage>
        <taxon>Eukaryota</taxon>
        <taxon>Metazoa</taxon>
        <taxon>Spiralia</taxon>
        <taxon>Lophotrochozoa</taxon>
        <taxon>Mollusca</taxon>
        <taxon>Bivalvia</taxon>
        <taxon>Autobranchia</taxon>
        <taxon>Heteroconchia</taxon>
        <taxon>Euheterodonta</taxon>
        <taxon>Imparidentia</taxon>
        <taxon>Neoheterodontei</taxon>
        <taxon>Myida</taxon>
        <taxon>Dreissenoidea</taxon>
        <taxon>Dreissenidae</taxon>
        <taxon>Dreissena</taxon>
    </lineage>
</organism>
<dbReference type="Proteomes" id="UP000828390">
    <property type="component" value="Unassembled WGS sequence"/>
</dbReference>
<gene>
    <name evidence="2" type="ORF">DPMN_166126</name>
</gene>
<keyword evidence="1" id="KW-0732">Signal</keyword>
<reference evidence="2" key="2">
    <citation type="submission" date="2020-11" db="EMBL/GenBank/DDBJ databases">
        <authorList>
            <person name="McCartney M.A."/>
            <person name="Auch B."/>
            <person name="Kono T."/>
            <person name="Mallez S."/>
            <person name="Becker A."/>
            <person name="Gohl D.M."/>
            <person name="Silverstein K.A.T."/>
            <person name="Koren S."/>
            <person name="Bechman K.B."/>
            <person name="Herman A."/>
            <person name="Abrahante J.E."/>
            <person name="Garbe J."/>
        </authorList>
    </citation>
    <scope>NUCLEOTIDE SEQUENCE</scope>
    <source>
        <strain evidence="2">Duluth1</strain>
        <tissue evidence="2">Whole animal</tissue>
    </source>
</reference>
<feature type="chain" id="PRO_5038350540" evidence="1">
    <location>
        <begin position="20"/>
        <end position="80"/>
    </location>
</feature>
<protein>
    <submittedName>
        <fullName evidence="2">Uncharacterized protein</fullName>
    </submittedName>
</protein>
<accession>A0A9D4IXL8</accession>
<name>A0A9D4IXL8_DREPO</name>
<evidence type="ECO:0000313" key="2">
    <source>
        <dbReference type="EMBL" id="KAH3787998.1"/>
    </source>
</evidence>
<feature type="signal peptide" evidence="1">
    <location>
        <begin position="1"/>
        <end position="19"/>
    </location>
</feature>
<reference evidence="2" key="1">
    <citation type="journal article" date="2019" name="bioRxiv">
        <title>The Genome of the Zebra Mussel, Dreissena polymorpha: A Resource for Invasive Species Research.</title>
        <authorList>
            <person name="McCartney M.A."/>
            <person name="Auch B."/>
            <person name="Kono T."/>
            <person name="Mallez S."/>
            <person name="Zhang Y."/>
            <person name="Obille A."/>
            <person name="Becker A."/>
            <person name="Abrahante J.E."/>
            <person name="Garbe J."/>
            <person name="Badalamenti J.P."/>
            <person name="Herman A."/>
            <person name="Mangelson H."/>
            <person name="Liachko I."/>
            <person name="Sullivan S."/>
            <person name="Sone E.D."/>
            <person name="Koren S."/>
            <person name="Silverstein K.A.T."/>
            <person name="Beckman K.B."/>
            <person name="Gohl D.M."/>
        </authorList>
    </citation>
    <scope>NUCLEOTIDE SEQUENCE</scope>
    <source>
        <strain evidence="2">Duluth1</strain>
        <tissue evidence="2">Whole animal</tissue>
    </source>
</reference>
<evidence type="ECO:0000256" key="1">
    <source>
        <dbReference type="SAM" id="SignalP"/>
    </source>
</evidence>